<protein>
    <recommendedName>
        <fullName evidence="9">Heptaprenylglyceryl phosphate synthase</fullName>
        <shortName evidence="9">HepGP synthase</shortName>
        <ecNumber evidence="9">2.5.1.n9</ecNumber>
    </recommendedName>
    <alternativeName>
        <fullName evidence="9">Glycerol-1-phosphate heptaprenyltransferase</fullName>
    </alternativeName>
</protein>
<sequence length="230" mass="25802">MIESKHWRHVFKLDPDKPISDEELEEVCESGTDAIIVGGTYGVTDEKVIELLGRIRRYALPCVLEVSRKEAIVPGFDHYFVPLVLNASNPEWILKPHHRAVKEFGTMIPWEDVSVVGYCVLNPRSAVAELTHSETSLSFEDVVAYGRLAAHMLKVPYFYLEYSGTLGDARLVREVYQALKRETDIHLFYGGGITTGSHAEAMLNGADTIVVGNVIYEDLKQALQTVPQRK</sequence>
<evidence type="ECO:0000256" key="2">
    <source>
        <dbReference type="ARBA" id="ARBA00022679"/>
    </source>
</evidence>
<name>A0ABU0CW48_9BACI</name>
<comment type="catalytic activity">
    <reaction evidence="8 9">
        <text>sn-glycerol 1-phosphate + all-trans-heptaprenyl diphosphate = 3-heptaprenyl-sn-glycero-1-phosphate + diphosphate</text>
        <dbReference type="Rhea" id="RHEA:33495"/>
        <dbReference type="ChEBI" id="CHEBI:33019"/>
        <dbReference type="ChEBI" id="CHEBI:57685"/>
        <dbReference type="ChEBI" id="CHEBI:58206"/>
        <dbReference type="ChEBI" id="CHEBI:64781"/>
        <dbReference type="EC" id="2.5.1.n9"/>
    </reaction>
</comment>
<evidence type="ECO:0000256" key="1">
    <source>
        <dbReference type="ARBA" id="ARBA00022516"/>
    </source>
</evidence>
<gene>
    <name evidence="9" type="primary">pcrB</name>
    <name evidence="10" type="ORF">J2S00_002906</name>
</gene>
<dbReference type="NCBIfam" id="NF003199">
    <property type="entry name" value="PRK04169.1-3"/>
    <property type="match status" value="1"/>
</dbReference>
<keyword evidence="7 9" id="KW-1208">Phospholipid metabolism</keyword>
<dbReference type="RefSeq" id="WP_307341156.1">
    <property type="nucleotide sequence ID" value="NZ_JAUSUQ010000011.1"/>
</dbReference>
<dbReference type="HAMAP" id="MF_00112">
    <property type="entry name" value="GGGP_HepGP_synthase"/>
    <property type="match status" value="1"/>
</dbReference>
<feature type="binding site" evidence="9">
    <location>
        <position position="12"/>
    </location>
    <ligand>
        <name>sn-glycerol 1-phosphate</name>
        <dbReference type="ChEBI" id="CHEBI:57685"/>
    </ligand>
</feature>
<feature type="binding site" evidence="9">
    <location>
        <begin position="159"/>
        <end position="164"/>
    </location>
    <ligand>
        <name>sn-glycerol 1-phosphate</name>
        <dbReference type="ChEBI" id="CHEBI:57685"/>
    </ligand>
</feature>
<dbReference type="Pfam" id="PF01884">
    <property type="entry name" value="PcrB"/>
    <property type="match status" value="1"/>
</dbReference>
<dbReference type="NCBIfam" id="NF003197">
    <property type="entry name" value="PRK04169.1-1"/>
    <property type="match status" value="1"/>
</dbReference>
<dbReference type="Gene3D" id="3.20.20.390">
    <property type="entry name" value="FMN-linked oxidoreductases"/>
    <property type="match status" value="1"/>
</dbReference>
<evidence type="ECO:0000256" key="4">
    <source>
        <dbReference type="ARBA" id="ARBA00022842"/>
    </source>
</evidence>
<accession>A0ABU0CW48</accession>
<evidence type="ECO:0000256" key="5">
    <source>
        <dbReference type="ARBA" id="ARBA00023098"/>
    </source>
</evidence>
<evidence type="ECO:0000256" key="6">
    <source>
        <dbReference type="ARBA" id="ARBA00023209"/>
    </source>
</evidence>
<evidence type="ECO:0000256" key="8">
    <source>
        <dbReference type="ARBA" id="ARBA00048318"/>
    </source>
</evidence>
<keyword evidence="1 9" id="KW-0444">Lipid biosynthesis</keyword>
<evidence type="ECO:0000313" key="10">
    <source>
        <dbReference type="EMBL" id="MDQ0340111.1"/>
    </source>
</evidence>
<dbReference type="PANTHER" id="PTHR40029">
    <property type="match status" value="1"/>
</dbReference>
<dbReference type="GO" id="GO:0016740">
    <property type="term" value="F:transferase activity"/>
    <property type="evidence" value="ECO:0007669"/>
    <property type="project" value="UniProtKB-KW"/>
</dbReference>
<proteinExistence type="inferred from homology"/>
<keyword evidence="3 9" id="KW-0479">Metal-binding</keyword>
<dbReference type="PANTHER" id="PTHR40029:SF2">
    <property type="entry name" value="HEPTAPRENYLGLYCERYL PHOSPHATE SYNTHASE"/>
    <property type="match status" value="1"/>
</dbReference>
<dbReference type="CDD" id="cd02812">
    <property type="entry name" value="PcrB_like"/>
    <property type="match status" value="1"/>
</dbReference>
<comment type="cofactor">
    <cofactor evidence="9">
        <name>Mg(2+)</name>
        <dbReference type="ChEBI" id="CHEBI:18420"/>
    </cofactor>
</comment>
<dbReference type="SUPFAM" id="SSF51395">
    <property type="entry name" value="FMN-linked oxidoreductases"/>
    <property type="match status" value="1"/>
</dbReference>
<comment type="pathway">
    <text evidence="9">Membrane lipid metabolism; glycerophospholipid metabolism.</text>
</comment>
<comment type="caution">
    <text evidence="10">The sequence shown here is derived from an EMBL/GenBank/DDBJ whole genome shotgun (WGS) entry which is preliminary data.</text>
</comment>
<keyword evidence="6 9" id="KW-0594">Phospholipid biosynthesis</keyword>
<feature type="binding site" evidence="9">
    <location>
        <position position="40"/>
    </location>
    <ligand>
        <name>Mg(2+)</name>
        <dbReference type="ChEBI" id="CHEBI:18420"/>
    </ligand>
</feature>
<comment type="similarity">
    <text evidence="9">Belongs to the GGGP/HepGP synthase family. Group I subfamily.</text>
</comment>
<keyword evidence="4 9" id="KW-0460">Magnesium</keyword>
<dbReference type="NCBIfam" id="TIGR01768">
    <property type="entry name" value="GGGP-family"/>
    <property type="match status" value="1"/>
</dbReference>
<dbReference type="Proteomes" id="UP001232445">
    <property type="component" value="Unassembled WGS sequence"/>
</dbReference>
<feature type="binding site" evidence="9">
    <location>
        <begin position="212"/>
        <end position="213"/>
    </location>
    <ligand>
        <name>sn-glycerol 1-phosphate</name>
        <dbReference type="ChEBI" id="CHEBI:57685"/>
    </ligand>
</feature>
<evidence type="ECO:0000256" key="9">
    <source>
        <dbReference type="HAMAP-Rule" id="MF_00112"/>
    </source>
</evidence>
<dbReference type="EC" id="2.5.1.n9" evidence="9"/>
<dbReference type="EMBL" id="JAUSUQ010000011">
    <property type="protein sequence ID" value="MDQ0340111.1"/>
    <property type="molecule type" value="Genomic_DNA"/>
</dbReference>
<comment type="function">
    <text evidence="9">Prenyltransferase that catalyzes in vivo the transfer of the heptaprenyl moiety of heptaprenyl pyrophosphate (HepPP; 35 carbon atoms) to the C3 hydroxyl of sn-glycerol-1-phosphate (G1P), producing heptaprenylglyceryl phosphate (HepGP). This reaction is an ether-bond-formation step in the biosynthesis of archaea-type G1P-based membrane lipids found in Bacillales.</text>
</comment>
<keyword evidence="5 9" id="KW-0443">Lipid metabolism</keyword>
<evidence type="ECO:0000256" key="3">
    <source>
        <dbReference type="ARBA" id="ARBA00022723"/>
    </source>
</evidence>
<dbReference type="InterPro" id="IPR008205">
    <property type="entry name" value="GGGP_HepGP_synthase"/>
</dbReference>
<keyword evidence="11" id="KW-1185">Reference proteome</keyword>
<keyword evidence="2 9" id="KW-0808">Transferase</keyword>
<dbReference type="InterPro" id="IPR038597">
    <property type="entry name" value="GGGP/HepGP_synthase_sf"/>
</dbReference>
<comment type="caution">
    <text evidence="9">Lacks conserved residue(s) required for the propagation of feature annotation.</text>
</comment>
<evidence type="ECO:0000256" key="7">
    <source>
        <dbReference type="ARBA" id="ARBA00023264"/>
    </source>
</evidence>
<feature type="binding site" evidence="9">
    <location>
        <position position="14"/>
    </location>
    <ligand>
        <name>Mg(2+)</name>
        <dbReference type="ChEBI" id="CHEBI:18420"/>
    </ligand>
</feature>
<reference evidence="10 11" key="1">
    <citation type="submission" date="2023-07" db="EMBL/GenBank/DDBJ databases">
        <title>Genomic Encyclopedia of Type Strains, Phase IV (KMG-IV): sequencing the most valuable type-strain genomes for metagenomic binning, comparative biology and taxonomic classification.</title>
        <authorList>
            <person name="Goeker M."/>
        </authorList>
    </citation>
    <scope>NUCLEOTIDE SEQUENCE [LARGE SCALE GENOMIC DNA]</scope>
    <source>
        <strain evidence="10 11">DSM 17740</strain>
    </source>
</reference>
<comment type="subunit">
    <text evidence="9">Homodimer.</text>
</comment>
<organism evidence="10 11">
    <name type="scientific">Caldalkalibacillus uzonensis</name>
    <dbReference type="NCBI Taxonomy" id="353224"/>
    <lineage>
        <taxon>Bacteria</taxon>
        <taxon>Bacillati</taxon>
        <taxon>Bacillota</taxon>
        <taxon>Bacilli</taxon>
        <taxon>Bacillales</taxon>
        <taxon>Bacillaceae</taxon>
        <taxon>Caldalkalibacillus</taxon>
    </lineage>
</organism>
<dbReference type="InterPro" id="IPR039074">
    <property type="entry name" value="GGGP/HepGP_synthase_I"/>
</dbReference>
<evidence type="ECO:0000313" key="11">
    <source>
        <dbReference type="Proteomes" id="UP001232445"/>
    </source>
</evidence>
<feature type="binding site" evidence="9">
    <location>
        <position position="192"/>
    </location>
    <ligand>
        <name>sn-glycerol 1-phosphate</name>
        <dbReference type="ChEBI" id="CHEBI:57685"/>
    </ligand>
</feature>